<dbReference type="AlphaFoldDB" id="A0A4C1VD33"/>
<dbReference type="EMBL" id="BGZK01000310">
    <property type="protein sequence ID" value="GBP35844.1"/>
    <property type="molecule type" value="Genomic_DNA"/>
</dbReference>
<comment type="caution">
    <text evidence="1">The sequence shown here is derived from an EMBL/GenBank/DDBJ whole genome shotgun (WGS) entry which is preliminary data.</text>
</comment>
<organism evidence="1 2">
    <name type="scientific">Eumeta variegata</name>
    <name type="common">Bagworm moth</name>
    <name type="synonym">Eumeta japonica</name>
    <dbReference type="NCBI Taxonomy" id="151549"/>
    <lineage>
        <taxon>Eukaryota</taxon>
        <taxon>Metazoa</taxon>
        <taxon>Ecdysozoa</taxon>
        <taxon>Arthropoda</taxon>
        <taxon>Hexapoda</taxon>
        <taxon>Insecta</taxon>
        <taxon>Pterygota</taxon>
        <taxon>Neoptera</taxon>
        <taxon>Endopterygota</taxon>
        <taxon>Lepidoptera</taxon>
        <taxon>Glossata</taxon>
        <taxon>Ditrysia</taxon>
        <taxon>Tineoidea</taxon>
        <taxon>Psychidae</taxon>
        <taxon>Oiketicinae</taxon>
        <taxon>Eumeta</taxon>
    </lineage>
</organism>
<evidence type="ECO:0000313" key="1">
    <source>
        <dbReference type="EMBL" id="GBP35844.1"/>
    </source>
</evidence>
<dbReference type="Proteomes" id="UP000299102">
    <property type="component" value="Unassembled WGS sequence"/>
</dbReference>
<gene>
    <name evidence="1" type="ORF">EVAR_27765_1</name>
</gene>
<sequence>MGYFITSINCELRDDEGAGGVRAEKSEIIARRAAAERCAVHPRRIHILMSRRRRILLRSLADTFKNRGAGRRRGARGGARRAGYPSNPRSLVQFRVTFFIYRSSWGIIADLSYFSSSQLIQRRNSEVSARCLKEKRLNSATSFKRSGAVASRASRLQARGPKRRANVTTRQRSVVRIIGSRSRLCSGLGRCGDE</sequence>
<keyword evidence="2" id="KW-1185">Reference proteome</keyword>
<protein>
    <submittedName>
        <fullName evidence="1">Uncharacterized protein</fullName>
    </submittedName>
</protein>
<accession>A0A4C1VD33</accession>
<reference evidence="1 2" key="1">
    <citation type="journal article" date="2019" name="Commun. Biol.">
        <title>The bagworm genome reveals a unique fibroin gene that provides high tensile strength.</title>
        <authorList>
            <person name="Kono N."/>
            <person name="Nakamura H."/>
            <person name="Ohtoshi R."/>
            <person name="Tomita M."/>
            <person name="Numata K."/>
            <person name="Arakawa K."/>
        </authorList>
    </citation>
    <scope>NUCLEOTIDE SEQUENCE [LARGE SCALE GENOMIC DNA]</scope>
</reference>
<proteinExistence type="predicted"/>
<evidence type="ECO:0000313" key="2">
    <source>
        <dbReference type="Proteomes" id="UP000299102"/>
    </source>
</evidence>
<name>A0A4C1VD33_EUMVA</name>